<dbReference type="Pfam" id="PF17906">
    <property type="entry name" value="HTH_48"/>
    <property type="match status" value="1"/>
</dbReference>
<dbReference type="InterPro" id="IPR027417">
    <property type="entry name" value="P-loop_NTPase"/>
</dbReference>
<dbReference type="InterPro" id="IPR000719">
    <property type="entry name" value="Prot_kinase_dom"/>
</dbReference>
<feature type="binding site" evidence="15">
    <location>
        <position position="2167"/>
    </location>
    <ligand>
        <name>ATP</name>
        <dbReference type="ChEBI" id="CHEBI:30616"/>
    </ligand>
</feature>
<feature type="repeat" description="ANK" evidence="14">
    <location>
        <begin position="579"/>
        <end position="601"/>
    </location>
</feature>
<evidence type="ECO:0000313" key="19">
    <source>
        <dbReference type="EMBL" id="KFD67980.1"/>
    </source>
</evidence>
<keyword evidence="4" id="KW-0433">Leucine-rich repeat</keyword>
<dbReference type="InterPro" id="IPR003591">
    <property type="entry name" value="Leu-rich_rpt_typical-subtyp"/>
</dbReference>
<feature type="repeat" description="ANK" evidence="14">
    <location>
        <begin position="79"/>
        <end position="111"/>
    </location>
</feature>
<proteinExistence type="predicted"/>
<comment type="catalytic activity">
    <reaction evidence="12">
        <text>L-threonyl-[protein] + ATP = O-phospho-L-threonyl-[protein] + ADP + H(+)</text>
        <dbReference type="Rhea" id="RHEA:46608"/>
        <dbReference type="Rhea" id="RHEA-COMP:11060"/>
        <dbReference type="Rhea" id="RHEA-COMP:11605"/>
        <dbReference type="ChEBI" id="CHEBI:15378"/>
        <dbReference type="ChEBI" id="CHEBI:30013"/>
        <dbReference type="ChEBI" id="CHEBI:30616"/>
        <dbReference type="ChEBI" id="CHEBI:61977"/>
        <dbReference type="ChEBI" id="CHEBI:456216"/>
        <dbReference type="EC" id="2.7.11.1"/>
    </reaction>
</comment>
<evidence type="ECO:0000256" key="2">
    <source>
        <dbReference type="ARBA" id="ARBA00012513"/>
    </source>
</evidence>
<keyword evidence="7 15" id="KW-0547">Nucleotide-binding</keyword>
<evidence type="ECO:0000256" key="14">
    <source>
        <dbReference type="PROSITE-ProRule" id="PRU00023"/>
    </source>
</evidence>
<dbReference type="SUPFAM" id="SSF52058">
    <property type="entry name" value="L domain-like"/>
    <property type="match status" value="1"/>
</dbReference>
<dbReference type="SUPFAM" id="SSF48403">
    <property type="entry name" value="Ankyrin repeat"/>
    <property type="match status" value="3"/>
</dbReference>
<dbReference type="GO" id="GO:0009966">
    <property type="term" value="P:regulation of signal transduction"/>
    <property type="evidence" value="ECO:0007669"/>
    <property type="project" value="UniProtKB-ARBA"/>
</dbReference>
<feature type="repeat" description="ANK" evidence="14">
    <location>
        <begin position="43"/>
        <end position="75"/>
    </location>
</feature>
<evidence type="ECO:0000256" key="3">
    <source>
        <dbReference type="ARBA" id="ARBA00022527"/>
    </source>
</evidence>
<dbReference type="PROSITE" id="PS50088">
    <property type="entry name" value="ANK_REPEAT"/>
    <property type="match status" value="4"/>
</dbReference>
<dbReference type="GO" id="GO:0003676">
    <property type="term" value="F:nucleic acid binding"/>
    <property type="evidence" value="ECO:0007669"/>
    <property type="project" value="InterPro"/>
</dbReference>
<evidence type="ECO:0000256" key="9">
    <source>
        <dbReference type="ARBA" id="ARBA00022840"/>
    </source>
</evidence>
<accession>A0A085NET4</accession>
<dbReference type="EMBL" id="KL367509">
    <property type="protein sequence ID" value="KFD67980.1"/>
    <property type="molecule type" value="Genomic_DNA"/>
</dbReference>
<keyword evidence="6" id="KW-0677">Repeat</keyword>
<keyword evidence="3" id="KW-0723">Serine/threonine-protein kinase</keyword>
<evidence type="ECO:0000256" key="13">
    <source>
        <dbReference type="ARBA" id="ARBA00048679"/>
    </source>
</evidence>
<dbReference type="PANTHER" id="PTHR24198:SF169">
    <property type="entry name" value="NON-SPECIFIC SERINE_THREONINE PROTEIN KINASE"/>
    <property type="match status" value="1"/>
</dbReference>
<dbReference type="Pfam" id="PF13855">
    <property type="entry name" value="LRR_8"/>
    <property type="match status" value="3"/>
</dbReference>
<dbReference type="FunFam" id="1.10.510.10:FF:001242">
    <property type="entry name" value="Leucine-rich repeat serine/threonine-protein kinase 1"/>
    <property type="match status" value="1"/>
</dbReference>
<evidence type="ECO:0000256" key="15">
    <source>
        <dbReference type="PROSITE-ProRule" id="PRU10141"/>
    </source>
</evidence>
<dbReference type="InterPro" id="IPR020859">
    <property type="entry name" value="ROC"/>
</dbReference>
<evidence type="ECO:0000259" key="17">
    <source>
        <dbReference type="PROSITE" id="PS50011"/>
    </source>
</evidence>
<evidence type="ECO:0000256" key="12">
    <source>
        <dbReference type="ARBA" id="ARBA00047899"/>
    </source>
</evidence>
<keyword evidence="5" id="KW-0808">Transferase</keyword>
<evidence type="ECO:0000256" key="1">
    <source>
        <dbReference type="ARBA" id="ARBA00001946"/>
    </source>
</evidence>
<dbReference type="PROSITE" id="PS50297">
    <property type="entry name" value="ANK_REP_REGION"/>
    <property type="match status" value="4"/>
</dbReference>
<dbReference type="PROSITE" id="PS51424">
    <property type="entry name" value="ROC"/>
    <property type="match status" value="1"/>
</dbReference>
<dbReference type="SUPFAM" id="SSF52540">
    <property type="entry name" value="P-loop containing nucleoside triphosphate hydrolases"/>
    <property type="match status" value="1"/>
</dbReference>
<dbReference type="PANTHER" id="PTHR24198">
    <property type="entry name" value="ANKYRIN REPEAT AND PROTEIN KINASE DOMAIN-CONTAINING PROTEIN"/>
    <property type="match status" value="1"/>
</dbReference>
<feature type="region of interest" description="Disordered" evidence="16">
    <location>
        <begin position="1111"/>
        <end position="1136"/>
    </location>
</feature>
<evidence type="ECO:0000256" key="4">
    <source>
        <dbReference type="ARBA" id="ARBA00022614"/>
    </source>
</evidence>
<reference evidence="19" key="1">
    <citation type="journal article" date="2014" name="Nat. Genet.">
        <title>Genome and transcriptome of the porcine whipworm Trichuris suis.</title>
        <authorList>
            <person name="Jex A.R."/>
            <person name="Nejsum P."/>
            <person name="Schwarz E.M."/>
            <person name="Hu L."/>
            <person name="Young N.D."/>
            <person name="Hall R.S."/>
            <person name="Korhonen P.K."/>
            <person name="Liao S."/>
            <person name="Thamsborg S."/>
            <person name="Xia J."/>
            <person name="Xu P."/>
            <person name="Wang S."/>
            <person name="Scheerlinck J.P."/>
            <person name="Hofmann A."/>
            <person name="Sternberg P.W."/>
            <person name="Wang J."/>
            <person name="Gasser R.B."/>
        </authorList>
    </citation>
    <scope>NUCLEOTIDE SEQUENCE [LARGE SCALE GENOMIC DNA]</scope>
    <source>
        <strain evidence="19">DCEP-RM93F</strain>
    </source>
</reference>
<evidence type="ECO:0000259" key="18">
    <source>
        <dbReference type="PROSITE" id="PS51424"/>
    </source>
</evidence>
<dbReference type="Gene3D" id="3.40.50.300">
    <property type="entry name" value="P-loop containing nucleotide triphosphate hydrolases"/>
    <property type="match status" value="1"/>
</dbReference>
<feature type="compositionally biased region" description="Low complexity" evidence="16">
    <location>
        <begin position="1117"/>
        <end position="1136"/>
    </location>
</feature>
<dbReference type="InterPro" id="IPR032171">
    <property type="entry name" value="COR-A"/>
</dbReference>
<dbReference type="Pfam" id="PF00023">
    <property type="entry name" value="Ank"/>
    <property type="match status" value="1"/>
</dbReference>
<dbReference type="Pfam" id="PF25497">
    <property type="entry name" value="COR-B"/>
    <property type="match status" value="1"/>
</dbReference>
<evidence type="ECO:0000256" key="6">
    <source>
        <dbReference type="ARBA" id="ARBA00022737"/>
    </source>
</evidence>
<dbReference type="InterPro" id="IPR011009">
    <property type="entry name" value="Kinase-like_dom_sf"/>
</dbReference>
<keyword evidence="10 14" id="KW-0040">ANK repeat</keyword>
<dbReference type="Pfam" id="PF01359">
    <property type="entry name" value="Transposase_1"/>
    <property type="match status" value="1"/>
</dbReference>
<dbReference type="SMART" id="SM00369">
    <property type="entry name" value="LRR_TYP"/>
    <property type="match status" value="9"/>
</dbReference>
<dbReference type="Gene3D" id="3.80.10.10">
    <property type="entry name" value="Ribonuclease Inhibitor"/>
    <property type="match status" value="4"/>
</dbReference>
<comment type="cofactor">
    <cofactor evidence="1">
        <name>Mg(2+)</name>
        <dbReference type="ChEBI" id="CHEBI:18420"/>
    </cofactor>
</comment>
<keyword evidence="11" id="KW-0342">GTP-binding</keyword>
<sequence>MKKVIMDENVLTIVQAISYGSVDLLSDLLHSDFKDYLNWQDEAGQTILHMACAIPGSACVQALLDAGADVNASTDQCVGAKSPLHISSSRNELDACKALVRHGADLFARDADGNTPLQCAQMNNAQEASAYLLDELETRRLKMIELQSRLSNACDLGDTKMAETVLKEAENSFIYGIVNEALPDGSSLFSKVCEAGLTEMAELLVRYGAGGEINPVTFNSPLYIASHAGHTSTVKLLLTVTTFPALAHQIMEDPGDERLEQRAVIKFLFREGVSGDQIHQRLVKVYKDDALSYSQVKFWASEFRRGRKSIHDEPRSGRPVDAASDENIAAIETMVLQNRRISIAELTARSKLSRGIVGKILHDRLGLSKVTARWVPKTLSPFERQPLRRVAHSKEVLELFENSEEDFLRRIVTGDEVWLCHYDPESEQQSRQWKHVNSPRPKRARLEPRLGKILTTIFWDAEGILLIDYMEDGGNAAIQQCGFGQIDHSPYSPDLAPSDYFLFGNLKQHFRGTLFPELAQVATAEKWLPLHAAAKIGNLEIVKLLFEHPFPKYVLNTYFDDSGAFSYNMAFNVNAMDAEGMTPLMIAVDEGHLLVVDYLLKAVVMVRPVTVREPDGVTDALPSLIECKPFHPVRSNLSDAKGFTALHMAVMRRRSDLIGLLLDHGADINVPLTKTASSMFQFPFEDCSGTSGALLLACHLNDVQLVETLLKREAVDTDNKALSLSFSNKFGDLVTKLLSHLVFADPEYGVNKRAMNLESIFSMGRGHSVVPSALYPSTSVIVNWHNAYMPAVQESWLVEAARYLNPCWKLSSMFASYVITSAITRIDLSMNKLTYLPSSLFRLSSLRILNASSNCITSIMVEDTRRTDKVDDVGLACCLEEIYLDHNSLSSVPDVLFTFPAVVTLNLSGNMLESLPANIWDCPKLKDLDLSDNKLSFLPLPDRNSELRRSNQFCPYYYSSNSGNDGASFTDTEGDRCHSSEDTVASSDADSLSAWHADNSIVVHDLNRHNLWQNIPDLLQLGDNGLSAHGTKSQLYHLNSLNLSRNRFESVPQMLSCLAPGLSRLNMSYNLLREIGPVSTYPASLKHLDLSGNKIRRWFTAVLHPTTAALFTPHAGRSPSRSSYSPLSSRRSHSVSRLSRLNVGSVEHGDHAAVNVCKHRSSRSRLENLRTLLLADNCLEGIVITLEDLTHVSPVGMTQVGRRRSSSTQRPKLRAAETEVSNPDMDLTELRQSVVFPNLSMLDVSHNFIDAIPPSIAALQCLATLNLSNNPKLSTLPAEMGLLSRLWNLNLTGLNLAEPLNDLFDSKKCKTIDIIGYLKSILEEYRSYFSNCLVGPFISVYFSSKPYARLKLMIVGVQGIGKTSLLEQLRAEGTVPKRRSSEGWARRMGSKSINQKTATGRNISTVGVDVNEWTYQPRRQKGRVRVPITFRTWDFGGQREYYATHQYFLSKRSIYLVVWRLTDGDSGIAEFAQWLINIQARAPNSPVIIVGTHLDAVNSNRKIFPPLYVDTMQKVIRERFINISDADKRGLPRVIESLAVSSVTRENMRTLCDVIYKAATELRSPGSKVALIEQQVPSAYIALEEIVIKLAAERKAAGREPVMNAEVFRTAVQAQMQKHFGRSFRDSRELNQAVVFLHENGVMLHYDDVTLKDLYFLDPQWLCDILAHVITIREINPFAKGGVMRMDDLKILFKATKLSASSLRSYALNLLQKFEVALTWDNQTLLIPSLLPDEYQLRAGYPGCDVKVPVNPKYSAPVRKLRYRSLATKHNTVDGTKRSGPAQRVPLVAPRPTVMPSPSFPYSSVYFQYDSSTIRRLYIMVYFPSGFWSRFITRMLGDDKVHDIFESYFDVECTAGDPSSIGSVFDSNLLNWSLWQTGMEVNFLGATLASFKEFLPMALVREIDYRSLSIKYRHEGSWCNLDVNQSSILEIHQPHLSYDVTVEGSSGKSRHTLCTNRRAMTRLLAAAVEILDTLLEDWYPSLGTRFIHTSEGRYLITRLVPCPQCTVEASKQLLSAQKSEDSWTLLTLASNMSASVESDNGLGDPSSVVQMLFLFKMYSGLFDTLFFSKKQTEGTEAACLYCFTIEECILAASDTSAVLCPDHGVLSLNAIAPDAVFADLDDNQLIIPTSVKRGKLLGRGAFGFVFKAVVHLQPKLDLSESHEVALKMLQPVDPGFGAQASALAMFKAASARWKRDPVQNSCRAYCTARQELNVLLKLKHPNIVPLIGVCPFPLSLAFGLAPLGSLGALLKNYKRSGASLNWTVIQEAASQIAKALEYLHQRHVIYRDLKSENVLAWHFPPPFSQLTNVEVKLGDYGISRSALPMGNMKGFGGTEGFMAPEIIRYNGEEEYTEKVDCYSFGMFLYEMYTLKMPFEGHEQAKEFILDGGRPAISVKDTFYPSNFLDVMVKCWSQRSSDRPSSSQLVSLTTAPEFSHLLDVVSLEDPDASVAAGDAFFLEDYSTEDNSVMETELWVSRADGRISILSSDSHGWFEYKSVNVNEDSIITAMCLVGDQVWLAELTGTVRIYCVKTYSELLNFSIAPFALAKDECASGFHLHVERMFSLDKWSQVVLTLCEPGTVLLCHTDSSFEREPVAKAVRCPAGDILCSTLFPFSERQAYGQRG</sequence>
<dbReference type="SMART" id="SM00248">
    <property type="entry name" value="ANK"/>
    <property type="match status" value="9"/>
</dbReference>
<feature type="repeat" description="ANK" evidence="14">
    <location>
        <begin position="641"/>
        <end position="673"/>
    </location>
</feature>
<evidence type="ECO:0000256" key="5">
    <source>
        <dbReference type="ARBA" id="ARBA00022679"/>
    </source>
</evidence>
<dbReference type="Gene3D" id="1.10.10.1450">
    <property type="match status" value="1"/>
</dbReference>
<evidence type="ECO:0000256" key="7">
    <source>
        <dbReference type="ARBA" id="ARBA00022741"/>
    </source>
</evidence>
<dbReference type="InterPro" id="IPR017441">
    <property type="entry name" value="Protein_kinase_ATP_BS"/>
</dbReference>
<dbReference type="PROSITE" id="PS51450">
    <property type="entry name" value="LRR"/>
    <property type="match status" value="2"/>
</dbReference>
<dbReference type="Pfam" id="PF16095">
    <property type="entry name" value="COR-A"/>
    <property type="match status" value="1"/>
</dbReference>
<evidence type="ECO:0000256" key="10">
    <source>
        <dbReference type="ARBA" id="ARBA00023043"/>
    </source>
</evidence>
<dbReference type="InterPro" id="IPR036770">
    <property type="entry name" value="Ankyrin_rpt-contain_sf"/>
</dbReference>
<protein>
    <recommendedName>
        <fullName evidence="2">non-specific serine/threonine protein kinase</fullName>
        <ecNumber evidence="2">2.7.11.1</ecNumber>
    </recommendedName>
</protein>
<dbReference type="GO" id="GO:0004674">
    <property type="term" value="F:protein serine/threonine kinase activity"/>
    <property type="evidence" value="ECO:0007669"/>
    <property type="project" value="UniProtKB-KW"/>
</dbReference>
<dbReference type="InterPro" id="IPR036397">
    <property type="entry name" value="RNaseH_sf"/>
</dbReference>
<dbReference type="GO" id="GO:0005524">
    <property type="term" value="F:ATP binding"/>
    <property type="evidence" value="ECO:0007669"/>
    <property type="project" value="UniProtKB-UniRule"/>
</dbReference>
<dbReference type="Pfam" id="PF12796">
    <property type="entry name" value="Ank_2"/>
    <property type="match status" value="2"/>
</dbReference>
<dbReference type="InterPro" id="IPR002110">
    <property type="entry name" value="Ankyrin_rpt"/>
</dbReference>
<feature type="region of interest" description="Disordered" evidence="16">
    <location>
        <begin position="1198"/>
        <end position="1221"/>
    </location>
</feature>
<feature type="domain" description="Roc" evidence="18">
    <location>
        <begin position="1343"/>
        <end position="1562"/>
    </location>
</feature>
<keyword evidence="9 15" id="KW-0067">ATP-binding</keyword>
<dbReference type="EC" id="2.7.11.1" evidence="2"/>
<dbReference type="PROSITE" id="PS50011">
    <property type="entry name" value="PROTEIN_KINASE_DOM"/>
    <property type="match status" value="1"/>
</dbReference>
<evidence type="ECO:0000256" key="8">
    <source>
        <dbReference type="ARBA" id="ARBA00022777"/>
    </source>
</evidence>
<dbReference type="Proteomes" id="UP000030758">
    <property type="component" value="Unassembled WGS sequence"/>
</dbReference>
<dbReference type="InterPro" id="IPR001611">
    <property type="entry name" value="Leu-rich_rpt"/>
</dbReference>
<dbReference type="Gene3D" id="3.30.420.10">
    <property type="entry name" value="Ribonuclease H-like superfamily/Ribonuclease H"/>
    <property type="match status" value="2"/>
</dbReference>
<dbReference type="SUPFAM" id="SSF56112">
    <property type="entry name" value="Protein kinase-like (PK-like)"/>
    <property type="match status" value="1"/>
</dbReference>
<evidence type="ECO:0000256" key="16">
    <source>
        <dbReference type="SAM" id="MobiDB-lite"/>
    </source>
</evidence>
<dbReference type="InterPro" id="IPR041426">
    <property type="entry name" value="Mos1_HTH"/>
</dbReference>
<dbReference type="InterPro" id="IPR057263">
    <property type="entry name" value="COR-B"/>
</dbReference>
<evidence type="ECO:0000256" key="11">
    <source>
        <dbReference type="ARBA" id="ARBA00023134"/>
    </source>
</evidence>
<dbReference type="Gene3D" id="3.30.70.1390">
    <property type="entry name" value="ROC domain from the Parkinson's disease-associated leucine-rich repeat kinase 2"/>
    <property type="match status" value="1"/>
</dbReference>
<dbReference type="Pfam" id="PF08477">
    <property type="entry name" value="Roc"/>
    <property type="match status" value="1"/>
</dbReference>
<feature type="domain" description="Protein kinase" evidence="17">
    <location>
        <begin position="2131"/>
        <end position="2433"/>
    </location>
</feature>
<name>A0A085NET4_9BILA</name>
<gene>
    <name evidence="19" type="ORF">M514_11194</name>
</gene>
<keyword evidence="8" id="KW-0418">Kinase</keyword>
<dbReference type="InterPro" id="IPR001888">
    <property type="entry name" value="Transposase_1"/>
</dbReference>
<dbReference type="Gene3D" id="1.25.40.20">
    <property type="entry name" value="Ankyrin repeat-containing domain"/>
    <property type="match status" value="3"/>
</dbReference>
<organism evidence="19">
    <name type="scientific">Trichuris suis</name>
    <name type="common">pig whipworm</name>
    <dbReference type="NCBI Taxonomy" id="68888"/>
    <lineage>
        <taxon>Eukaryota</taxon>
        <taxon>Metazoa</taxon>
        <taxon>Ecdysozoa</taxon>
        <taxon>Nematoda</taxon>
        <taxon>Enoplea</taxon>
        <taxon>Dorylaimia</taxon>
        <taxon>Trichinellida</taxon>
        <taxon>Trichuridae</taxon>
        <taxon>Trichuris</taxon>
    </lineage>
</organism>
<dbReference type="Gene3D" id="1.10.510.10">
    <property type="entry name" value="Transferase(Phosphotransferase) domain 1"/>
    <property type="match status" value="1"/>
</dbReference>
<dbReference type="SMART" id="SM00220">
    <property type="entry name" value="S_TKc"/>
    <property type="match status" value="1"/>
</dbReference>
<dbReference type="PROSITE" id="PS00107">
    <property type="entry name" value="PROTEIN_KINASE_ATP"/>
    <property type="match status" value="1"/>
</dbReference>
<comment type="catalytic activity">
    <reaction evidence="13">
        <text>L-seryl-[protein] + ATP = O-phospho-L-seryl-[protein] + ADP + H(+)</text>
        <dbReference type="Rhea" id="RHEA:17989"/>
        <dbReference type="Rhea" id="RHEA-COMP:9863"/>
        <dbReference type="Rhea" id="RHEA-COMP:11604"/>
        <dbReference type="ChEBI" id="CHEBI:15378"/>
        <dbReference type="ChEBI" id="CHEBI:29999"/>
        <dbReference type="ChEBI" id="CHEBI:30616"/>
        <dbReference type="ChEBI" id="CHEBI:83421"/>
        <dbReference type="ChEBI" id="CHEBI:456216"/>
        <dbReference type="EC" id="2.7.11.1"/>
    </reaction>
</comment>
<dbReference type="InterPro" id="IPR032675">
    <property type="entry name" value="LRR_dom_sf"/>
</dbReference>
<dbReference type="GO" id="GO:0005525">
    <property type="term" value="F:GTP binding"/>
    <property type="evidence" value="ECO:0007669"/>
    <property type="project" value="UniProtKB-KW"/>
</dbReference>
<dbReference type="Pfam" id="PF00069">
    <property type="entry name" value="Pkinase"/>
    <property type="match status" value="1"/>
</dbReference>